<dbReference type="CDD" id="cd06257">
    <property type="entry name" value="DnaJ"/>
    <property type="match status" value="1"/>
</dbReference>
<dbReference type="Pfam" id="PF00226">
    <property type="entry name" value="DnaJ"/>
    <property type="match status" value="1"/>
</dbReference>
<dbReference type="PANTHER" id="PTHR45504:SF3">
    <property type="entry name" value="CHAPERONE DNAJ-DOMAIN SUPERFAMILY PROTEIN"/>
    <property type="match status" value="1"/>
</dbReference>
<feature type="domain" description="J" evidence="2">
    <location>
        <begin position="3"/>
        <end position="68"/>
    </location>
</feature>
<reference evidence="3 4" key="1">
    <citation type="submission" date="2023-02" db="EMBL/GenBank/DDBJ databases">
        <title>Genome sequence of Mucilaginibacter jinjuensis strain KACC 16571.</title>
        <authorList>
            <person name="Kim S."/>
            <person name="Heo J."/>
            <person name="Kwon S.-W."/>
        </authorList>
    </citation>
    <scope>NUCLEOTIDE SEQUENCE [LARGE SCALE GENOMIC DNA]</scope>
    <source>
        <strain evidence="3 4">KACC 16571</strain>
    </source>
</reference>
<dbReference type="SUPFAM" id="SSF46565">
    <property type="entry name" value="Chaperone J-domain"/>
    <property type="match status" value="1"/>
</dbReference>
<accession>A0ABY7THS8</accession>
<dbReference type="Proteomes" id="UP001216139">
    <property type="component" value="Chromosome"/>
</dbReference>
<evidence type="ECO:0000256" key="1">
    <source>
        <dbReference type="SAM" id="Phobius"/>
    </source>
</evidence>
<name>A0ABY7THS8_9SPHI</name>
<sequence>MKDLYYILGTDSNCSPDAISEAYRKLAKRFEPAYGEEDDFLESHFREISEAYEILSDPARRKLYDASQRKIHKKQVANFKTRYLNMALTGSLILFTGVFGFYVVRSLNINHTQQVAEPVKVATVASIAPHVIKHHKKKTHNKIAEPVAVSDKPVAAKKDTIKAEAVVAIKPAPITVAAVKSTLAPVKVVQVPVVTKQPGAPVDSSYTTYLKPNLSGSIYLHQMADYMSAVVTVLPHNSLVKVLQKGPSFYKIAYNNQVGYLPRWMVVNP</sequence>
<feature type="transmembrane region" description="Helical" evidence="1">
    <location>
        <begin position="83"/>
        <end position="104"/>
    </location>
</feature>
<dbReference type="PRINTS" id="PR00625">
    <property type="entry name" value="JDOMAIN"/>
</dbReference>
<organism evidence="3 4">
    <name type="scientific">Mucilaginibacter jinjuensis</name>
    <dbReference type="NCBI Taxonomy" id="1176721"/>
    <lineage>
        <taxon>Bacteria</taxon>
        <taxon>Pseudomonadati</taxon>
        <taxon>Bacteroidota</taxon>
        <taxon>Sphingobacteriia</taxon>
        <taxon>Sphingobacteriales</taxon>
        <taxon>Sphingobacteriaceae</taxon>
        <taxon>Mucilaginibacter</taxon>
    </lineage>
</organism>
<evidence type="ECO:0000259" key="2">
    <source>
        <dbReference type="PROSITE" id="PS50076"/>
    </source>
</evidence>
<gene>
    <name evidence="3" type="ORF">PQO05_12250</name>
</gene>
<dbReference type="SMART" id="SM00271">
    <property type="entry name" value="DnaJ"/>
    <property type="match status" value="1"/>
</dbReference>
<keyword evidence="1" id="KW-1133">Transmembrane helix</keyword>
<proteinExistence type="predicted"/>
<protein>
    <submittedName>
        <fullName evidence="3">DnaJ domain-containing protein</fullName>
    </submittedName>
</protein>
<dbReference type="PROSITE" id="PS00636">
    <property type="entry name" value="DNAJ_1"/>
    <property type="match status" value="1"/>
</dbReference>
<dbReference type="Gene3D" id="2.30.30.40">
    <property type="entry name" value="SH3 Domains"/>
    <property type="match status" value="1"/>
</dbReference>
<dbReference type="Gene3D" id="1.10.287.110">
    <property type="entry name" value="DnaJ domain"/>
    <property type="match status" value="1"/>
</dbReference>
<dbReference type="InterPro" id="IPR018253">
    <property type="entry name" value="DnaJ_domain_CS"/>
</dbReference>
<evidence type="ECO:0000313" key="3">
    <source>
        <dbReference type="EMBL" id="WCT14707.1"/>
    </source>
</evidence>
<evidence type="ECO:0000313" key="4">
    <source>
        <dbReference type="Proteomes" id="UP001216139"/>
    </source>
</evidence>
<dbReference type="InterPro" id="IPR036869">
    <property type="entry name" value="J_dom_sf"/>
</dbReference>
<keyword evidence="1" id="KW-0472">Membrane</keyword>
<keyword evidence="1" id="KW-0812">Transmembrane</keyword>
<dbReference type="InterPro" id="IPR001623">
    <property type="entry name" value="DnaJ_domain"/>
</dbReference>
<keyword evidence="4" id="KW-1185">Reference proteome</keyword>
<dbReference type="PROSITE" id="PS50076">
    <property type="entry name" value="DNAJ_2"/>
    <property type="match status" value="1"/>
</dbReference>
<dbReference type="PANTHER" id="PTHR45504">
    <property type="entry name" value="CHAPERONE DNAJ-DOMAIN SUPERFAMILY PROTEIN"/>
    <property type="match status" value="1"/>
</dbReference>
<dbReference type="EMBL" id="CP117167">
    <property type="protein sequence ID" value="WCT14707.1"/>
    <property type="molecule type" value="Genomic_DNA"/>
</dbReference>
<dbReference type="RefSeq" id="WP_273633203.1">
    <property type="nucleotide sequence ID" value="NZ_CP117167.1"/>
</dbReference>